<dbReference type="Pfam" id="PF10722">
    <property type="entry name" value="YbjN"/>
    <property type="match status" value="1"/>
</dbReference>
<dbReference type="EMBL" id="CP014525">
    <property type="protein sequence ID" value="AMW34617.1"/>
    <property type="molecule type" value="Genomic_DNA"/>
</dbReference>
<proteinExistence type="predicted"/>
<protein>
    <recommendedName>
        <fullName evidence="3">YbjN domain-containing protein</fullName>
    </recommendedName>
</protein>
<organism evidence="1 2">
    <name type="scientific">Haematospirillum jordaniae</name>
    <dbReference type="NCBI Taxonomy" id="1549855"/>
    <lineage>
        <taxon>Bacteria</taxon>
        <taxon>Pseudomonadati</taxon>
        <taxon>Pseudomonadota</taxon>
        <taxon>Alphaproteobacteria</taxon>
        <taxon>Rhodospirillales</taxon>
        <taxon>Novispirillaceae</taxon>
        <taxon>Haematospirillum</taxon>
    </lineage>
</organism>
<accession>A0A143DD22</accession>
<sequence length="169" mass="19289">MPAIAADEPFTEDSIDHPINRIERLATRNAWIFERRSETEAAVQIPGQWGSWCLYLVLARELDVLHLSCTFDMKIPDDAKERVLELLVLLNERCWIGHFTIWLDEGIPMFRHTLLAPELTVTDNTVEDMIDIAVAECERVFPAFRFVLEEGMDARRAIDACLFDVAGAA</sequence>
<dbReference type="InterPro" id="IPR019660">
    <property type="entry name" value="Put_sensory_transdc_reg_YbjN"/>
</dbReference>
<name>A0A143DD22_9PROT</name>
<dbReference type="KEGG" id="hjo:AY555_04850"/>
<evidence type="ECO:0000313" key="1">
    <source>
        <dbReference type="EMBL" id="AMW34617.1"/>
    </source>
</evidence>
<reference evidence="1 2" key="1">
    <citation type="submission" date="2016-02" db="EMBL/GenBank/DDBJ databases">
        <title>Complete Genome of H5569, the type strain of the newly described species Haematospirillium jordaniae.</title>
        <authorList>
            <person name="Nicholson A.C."/>
            <person name="Humrighouse B.W."/>
            <person name="Loparov V."/>
            <person name="McQuiston J.R."/>
        </authorList>
    </citation>
    <scope>NUCLEOTIDE SEQUENCE [LARGE SCALE GENOMIC DNA]</scope>
    <source>
        <strain evidence="1 2">H5569</strain>
    </source>
</reference>
<dbReference type="RefSeq" id="WP_066134143.1">
    <property type="nucleotide sequence ID" value="NZ_CP014525.1"/>
</dbReference>
<dbReference type="AlphaFoldDB" id="A0A143DD22"/>
<evidence type="ECO:0008006" key="3">
    <source>
        <dbReference type="Google" id="ProtNLM"/>
    </source>
</evidence>
<keyword evidence="2" id="KW-1185">Reference proteome</keyword>
<dbReference type="Proteomes" id="UP000076066">
    <property type="component" value="Chromosome"/>
</dbReference>
<evidence type="ECO:0000313" key="2">
    <source>
        <dbReference type="Proteomes" id="UP000076066"/>
    </source>
</evidence>
<dbReference type="OrthoDB" id="9792176at2"/>
<dbReference type="GeneID" id="53316479"/>
<dbReference type="CDD" id="cd17033">
    <property type="entry name" value="DR1245-like"/>
    <property type="match status" value="1"/>
</dbReference>
<gene>
    <name evidence="1" type="ORF">AY555_04850</name>
</gene>
<dbReference type="STRING" id="1549855.AY555_04850"/>